<comment type="caution">
    <text evidence="9">The sequence shown here is derived from an EMBL/GenBank/DDBJ whole genome shotgun (WGS) entry which is preliminary data.</text>
</comment>
<feature type="transmembrane region" description="Helical" evidence="7">
    <location>
        <begin position="173"/>
        <end position="190"/>
    </location>
</feature>
<comment type="subcellular location">
    <subcellularLocation>
        <location evidence="1 7">Cell membrane</location>
        <topology evidence="1 7">Multi-pass membrane protein</topology>
    </subcellularLocation>
</comment>
<keyword evidence="4 7" id="KW-0812">Transmembrane</keyword>
<dbReference type="FunFam" id="1.10.3720.10:FF:000003">
    <property type="entry name" value="Aliphatic sulfonate ABC transporter permease"/>
    <property type="match status" value="1"/>
</dbReference>
<evidence type="ECO:0000256" key="7">
    <source>
        <dbReference type="RuleBase" id="RU363032"/>
    </source>
</evidence>
<evidence type="ECO:0000313" key="9">
    <source>
        <dbReference type="EMBL" id="MBC5724275.1"/>
    </source>
</evidence>
<dbReference type="AlphaFoldDB" id="A0A923RXD6"/>
<dbReference type="GO" id="GO:0005886">
    <property type="term" value="C:plasma membrane"/>
    <property type="evidence" value="ECO:0007669"/>
    <property type="project" value="UniProtKB-SubCell"/>
</dbReference>
<keyword evidence="6 7" id="KW-0472">Membrane</keyword>
<accession>A0A923RXD6</accession>
<evidence type="ECO:0000256" key="6">
    <source>
        <dbReference type="ARBA" id="ARBA00023136"/>
    </source>
</evidence>
<dbReference type="RefSeq" id="WP_147573751.1">
    <property type="nucleotide sequence ID" value="NZ_JACOPL010000002.1"/>
</dbReference>
<evidence type="ECO:0000256" key="2">
    <source>
        <dbReference type="ARBA" id="ARBA00022448"/>
    </source>
</evidence>
<protein>
    <submittedName>
        <fullName evidence="9">ABC transporter permease</fullName>
    </submittedName>
</protein>
<feature type="transmembrane region" description="Helical" evidence="7">
    <location>
        <begin position="108"/>
        <end position="127"/>
    </location>
</feature>
<dbReference type="PROSITE" id="PS50928">
    <property type="entry name" value="ABC_TM1"/>
    <property type="match status" value="1"/>
</dbReference>
<gene>
    <name evidence="9" type="ORF">H8S45_02165</name>
</gene>
<dbReference type="Pfam" id="PF00528">
    <property type="entry name" value="BPD_transp_1"/>
    <property type="match status" value="1"/>
</dbReference>
<dbReference type="Proteomes" id="UP000606499">
    <property type="component" value="Unassembled WGS sequence"/>
</dbReference>
<dbReference type="SUPFAM" id="SSF161098">
    <property type="entry name" value="MetI-like"/>
    <property type="match status" value="1"/>
</dbReference>
<feature type="transmembrane region" description="Helical" evidence="7">
    <location>
        <begin position="196"/>
        <end position="216"/>
    </location>
</feature>
<dbReference type="GO" id="GO:0042918">
    <property type="term" value="P:alkanesulfonate transmembrane transport"/>
    <property type="evidence" value="ECO:0007669"/>
    <property type="project" value="UniProtKB-ARBA"/>
</dbReference>
<feature type="transmembrane region" description="Helical" evidence="7">
    <location>
        <begin position="133"/>
        <end position="152"/>
    </location>
</feature>
<evidence type="ECO:0000259" key="8">
    <source>
        <dbReference type="PROSITE" id="PS50928"/>
    </source>
</evidence>
<evidence type="ECO:0000256" key="1">
    <source>
        <dbReference type="ARBA" id="ARBA00004651"/>
    </source>
</evidence>
<evidence type="ECO:0000256" key="5">
    <source>
        <dbReference type="ARBA" id="ARBA00022989"/>
    </source>
</evidence>
<evidence type="ECO:0000256" key="4">
    <source>
        <dbReference type="ARBA" id="ARBA00022692"/>
    </source>
</evidence>
<keyword evidence="5 7" id="KW-1133">Transmembrane helix</keyword>
<feature type="transmembrane region" description="Helical" evidence="7">
    <location>
        <begin position="12"/>
        <end position="33"/>
    </location>
</feature>
<feature type="domain" description="ABC transmembrane type-1" evidence="8">
    <location>
        <begin position="67"/>
        <end position="251"/>
    </location>
</feature>
<reference evidence="9" key="1">
    <citation type="submission" date="2020-08" db="EMBL/GenBank/DDBJ databases">
        <title>Genome public.</title>
        <authorList>
            <person name="Liu C."/>
            <person name="Sun Q."/>
        </authorList>
    </citation>
    <scope>NUCLEOTIDE SEQUENCE</scope>
    <source>
        <strain evidence="9">NSJ-28</strain>
    </source>
</reference>
<dbReference type="InterPro" id="IPR035906">
    <property type="entry name" value="MetI-like_sf"/>
</dbReference>
<keyword evidence="3" id="KW-1003">Cell membrane</keyword>
<dbReference type="PANTHER" id="PTHR30151:SF0">
    <property type="entry name" value="ABC TRANSPORTER PERMEASE PROTEIN MJ0413-RELATED"/>
    <property type="match status" value="1"/>
</dbReference>
<proteinExistence type="inferred from homology"/>
<feature type="transmembrane region" description="Helical" evidence="7">
    <location>
        <begin position="77"/>
        <end position="96"/>
    </location>
</feature>
<comment type="similarity">
    <text evidence="7">Belongs to the binding-protein-dependent transport system permease family.</text>
</comment>
<sequence length="263" mass="28750">MQKKKKLNRYTVISVISLIVFFVGWELIVRLGLVDPGKLSAPSSVIELFIEKLSSEYPDGATIQANTWASLRIVLEGFAMACIIGIPLGLLMGFFEGAERFFRPIFEMLRPIPTLAWVPIVLLIFGIGDSGKVCIIFIGSMVSLTINTWTGIRGTKKVLLNVAQVGGASRAQMFFRVGIPSAIPMIFTGLRISLGIAFATLVAAEMVAATIGLGYMMNQGRKLMDTDLIFLGVVVIGIIGFLINYVMSILERNIAPWSTEEPK</sequence>
<dbReference type="EMBL" id="JACOPL010000002">
    <property type="protein sequence ID" value="MBC5724275.1"/>
    <property type="molecule type" value="Genomic_DNA"/>
</dbReference>
<evidence type="ECO:0000256" key="3">
    <source>
        <dbReference type="ARBA" id="ARBA00022475"/>
    </source>
</evidence>
<keyword evidence="2 7" id="KW-0813">Transport</keyword>
<dbReference type="InterPro" id="IPR000515">
    <property type="entry name" value="MetI-like"/>
</dbReference>
<dbReference type="PANTHER" id="PTHR30151">
    <property type="entry name" value="ALKANE SULFONATE ABC TRANSPORTER-RELATED, MEMBRANE SUBUNIT"/>
    <property type="match status" value="1"/>
</dbReference>
<organism evidence="9 10">
    <name type="scientific">Agathobaculum faecis</name>
    <dbReference type="NCBI Taxonomy" id="2763013"/>
    <lineage>
        <taxon>Bacteria</taxon>
        <taxon>Bacillati</taxon>
        <taxon>Bacillota</taxon>
        <taxon>Clostridia</taxon>
        <taxon>Eubacteriales</taxon>
        <taxon>Butyricicoccaceae</taxon>
        <taxon>Agathobaculum</taxon>
    </lineage>
</organism>
<keyword evidence="10" id="KW-1185">Reference proteome</keyword>
<dbReference type="Gene3D" id="1.10.3720.10">
    <property type="entry name" value="MetI-like"/>
    <property type="match status" value="1"/>
</dbReference>
<name>A0A923RXD6_9FIRM</name>
<feature type="transmembrane region" description="Helical" evidence="7">
    <location>
        <begin position="228"/>
        <end position="247"/>
    </location>
</feature>
<dbReference type="CDD" id="cd06261">
    <property type="entry name" value="TM_PBP2"/>
    <property type="match status" value="1"/>
</dbReference>
<evidence type="ECO:0000313" key="10">
    <source>
        <dbReference type="Proteomes" id="UP000606499"/>
    </source>
</evidence>